<evidence type="ECO:0000313" key="2">
    <source>
        <dbReference type="EMBL" id="KAF7374922.1"/>
    </source>
</evidence>
<evidence type="ECO:0000256" key="1">
    <source>
        <dbReference type="SAM" id="MobiDB-lite"/>
    </source>
</evidence>
<name>A0A8H7DIW3_9AGAR</name>
<dbReference type="Proteomes" id="UP000623467">
    <property type="component" value="Unassembled WGS sequence"/>
</dbReference>
<feature type="compositionally biased region" description="Low complexity" evidence="1">
    <location>
        <begin position="390"/>
        <end position="413"/>
    </location>
</feature>
<accession>A0A8H7DIW3</accession>
<feature type="region of interest" description="Disordered" evidence="1">
    <location>
        <begin position="253"/>
        <end position="286"/>
    </location>
</feature>
<dbReference type="AlphaFoldDB" id="A0A8H7DIW3"/>
<organism evidence="2 3">
    <name type="scientific">Mycena sanguinolenta</name>
    <dbReference type="NCBI Taxonomy" id="230812"/>
    <lineage>
        <taxon>Eukaryota</taxon>
        <taxon>Fungi</taxon>
        <taxon>Dikarya</taxon>
        <taxon>Basidiomycota</taxon>
        <taxon>Agaricomycotina</taxon>
        <taxon>Agaricomycetes</taxon>
        <taxon>Agaricomycetidae</taxon>
        <taxon>Agaricales</taxon>
        <taxon>Marasmiineae</taxon>
        <taxon>Mycenaceae</taxon>
        <taxon>Mycena</taxon>
    </lineage>
</organism>
<feature type="compositionally biased region" description="Low complexity" evidence="1">
    <location>
        <begin position="9"/>
        <end position="23"/>
    </location>
</feature>
<feature type="region of interest" description="Disordered" evidence="1">
    <location>
        <begin position="390"/>
        <end position="414"/>
    </location>
</feature>
<protein>
    <submittedName>
        <fullName evidence="2">Uncharacterized protein</fullName>
    </submittedName>
</protein>
<comment type="caution">
    <text evidence="2">The sequence shown here is derived from an EMBL/GenBank/DDBJ whole genome shotgun (WGS) entry which is preliminary data.</text>
</comment>
<dbReference type="EMBL" id="JACAZH010000002">
    <property type="protein sequence ID" value="KAF7374922.1"/>
    <property type="molecule type" value="Genomic_DNA"/>
</dbReference>
<feature type="compositionally biased region" description="Low complexity" evidence="1">
    <location>
        <begin position="584"/>
        <end position="593"/>
    </location>
</feature>
<proteinExistence type="predicted"/>
<gene>
    <name evidence="2" type="ORF">MSAN_00378300</name>
</gene>
<feature type="compositionally biased region" description="Pro residues" evidence="1">
    <location>
        <begin position="132"/>
        <end position="146"/>
    </location>
</feature>
<sequence>MDDDASLFGSPPSTPTRGRSPSPVLALPNVSANIINLSSSSAQNVGTIALPGSHNFSELPVNPLALSLSYPTPQNGDALRPPAQMRDGFMTQVRPRNAVSAPTVLPDAAPSVLEKKRPTRKPRAQTQANAPRPTPPPILLPDPSHPMPLNLLRNQPALLGTAGVVAGVRPAHLPVLGQGMTSTNPIFVEDEPPSALPLPKPRLKAKAPPGVDIASLPPPNNQDIIRMLISQHDIFPLLESILKFIAAIPPCAASETPSSSGRTGDSRSRSNTPANDSAAPKKRRKLRHVPAGAHLWDVPFPFDEGEGPAAYRDEWEKDRGKTLMAELIKLIKDAAKKAALKNYLEKQKTHTNAPTDAQLASLSKYYRVETLFYDKTPETEVFADASNTSLSSASHHTSSPASSSIIPSDSSSNPTPFDQLITSLLSASSSQRPSSNGDSSSFSGFFDTSAPLDTSLFNSWMDILQAFPMPAEGFTPDFKSEDLAIDPRQTFLTVPESLANPMQYSTPSPAMPSFDFTPDFAGAFSEASTVNANTDFSPTTLDDLMRDPVPMGPFSIPPIDTDVGGSMSNFTDSGCPSLVGSPIPSASSSSFGSMTPTETRWNGDPSIGIFSPGEGERFPTSSRFPTPGTEPHPNAQPCVASTSQGKKRDFGEMSGWTDAEREALSFMEVLSKSKLGSRAKGKEG</sequence>
<dbReference type="OrthoDB" id="3264780at2759"/>
<feature type="region of interest" description="Disordered" evidence="1">
    <location>
        <begin position="97"/>
        <end position="147"/>
    </location>
</feature>
<feature type="region of interest" description="Disordered" evidence="1">
    <location>
        <begin position="1"/>
        <end position="23"/>
    </location>
</feature>
<keyword evidence="3" id="KW-1185">Reference proteome</keyword>
<evidence type="ECO:0000313" key="3">
    <source>
        <dbReference type="Proteomes" id="UP000623467"/>
    </source>
</evidence>
<reference evidence="2" key="1">
    <citation type="submission" date="2020-05" db="EMBL/GenBank/DDBJ databases">
        <title>Mycena genomes resolve the evolution of fungal bioluminescence.</title>
        <authorList>
            <person name="Tsai I.J."/>
        </authorList>
    </citation>
    <scope>NUCLEOTIDE SEQUENCE</scope>
    <source>
        <strain evidence="2">160909Yilan</strain>
    </source>
</reference>
<feature type="region of interest" description="Disordered" evidence="1">
    <location>
        <begin position="584"/>
        <end position="656"/>
    </location>
</feature>